<dbReference type="PROSITE" id="PS00965">
    <property type="entry name" value="PMI_I_1"/>
    <property type="match status" value="1"/>
</dbReference>
<feature type="domain" description="Phosphomannose isomerase type I helical insertion" evidence="11">
    <location>
        <begin position="197"/>
        <end position="270"/>
    </location>
</feature>
<dbReference type="GO" id="GO:0009298">
    <property type="term" value="P:GDP-mannose biosynthetic process"/>
    <property type="evidence" value="ECO:0007669"/>
    <property type="project" value="UniProtKB-UniPathway"/>
</dbReference>
<evidence type="ECO:0000256" key="5">
    <source>
        <dbReference type="ARBA" id="ARBA00022723"/>
    </source>
</evidence>
<dbReference type="InterPro" id="IPR016305">
    <property type="entry name" value="Mannose-6-P_Isomerase"/>
</dbReference>
<keyword evidence="7 13" id="KW-0413">Isomerase</keyword>
<dbReference type="Gene3D" id="2.60.120.10">
    <property type="entry name" value="Jelly Rolls"/>
    <property type="match status" value="2"/>
</dbReference>
<keyword evidence="12" id="KW-1185">Reference proteome</keyword>
<dbReference type="GO" id="GO:0046686">
    <property type="term" value="P:response to cadmium ion"/>
    <property type="evidence" value="ECO:0007669"/>
    <property type="project" value="UniProtKB-ARBA"/>
</dbReference>
<dbReference type="GO" id="GO:0005975">
    <property type="term" value="P:carbohydrate metabolic process"/>
    <property type="evidence" value="ECO:0007669"/>
    <property type="project" value="InterPro"/>
</dbReference>
<dbReference type="InterPro" id="IPR014710">
    <property type="entry name" value="RmlC-like_jellyroll"/>
</dbReference>
<dbReference type="AlphaFoldDB" id="A0A6J1CQ99"/>
<evidence type="ECO:0000256" key="2">
    <source>
        <dbReference type="ARBA" id="ARBA00004666"/>
    </source>
</evidence>
<dbReference type="GeneID" id="111013172"/>
<dbReference type="KEGG" id="mcha:111013172"/>
<dbReference type="NCBIfam" id="TIGR00218">
    <property type="entry name" value="manA"/>
    <property type="match status" value="1"/>
</dbReference>
<comment type="similarity">
    <text evidence="3">Belongs to the mannose-6-phosphate isomerase type 1 family.</text>
</comment>
<dbReference type="InterPro" id="IPR046457">
    <property type="entry name" value="PMI_typeI_cat"/>
</dbReference>
<dbReference type="FunFam" id="1.10.441.10:FF:000001">
    <property type="entry name" value="Mannose-6-phosphate isomerase"/>
    <property type="match status" value="1"/>
</dbReference>
<dbReference type="Pfam" id="PF20511">
    <property type="entry name" value="PMI_typeI_cat"/>
    <property type="match status" value="1"/>
</dbReference>
<dbReference type="Proteomes" id="UP000504603">
    <property type="component" value="Unplaced"/>
</dbReference>
<accession>A0A6J1CQ99</accession>
<dbReference type="GO" id="GO:0010043">
    <property type="term" value="P:response to zinc ion"/>
    <property type="evidence" value="ECO:0007669"/>
    <property type="project" value="UniProtKB-ARBA"/>
</dbReference>
<dbReference type="UniPathway" id="UPA00126">
    <property type="reaction ID" value="UER00423"/>
</dbReference>
<dbReference type="InterPro" id="IPR011051">
    <property type="entry name" value="RmlC_Cupin_sf"/>
</dbReference>
<dbReference type="InterPro" id="IPR046458">
    <property type="entry name" value="PMI_typeI_hel"/>
</dbReference>
<dbReference type="GO" id="GO:0005829">
    <property type="term" value="C:cytosol"/>
    <property type="evidence" value="ECO:0007669"/>
    <property type="project" value="TreeGrafter"/>
</dbReference>
<evidence type="ECO:0000256" key="7">
    <source>
        <dbReference type="ARBA" id="ARBA00023235"/>
    </source>
</evidence>
<evidence type="ECO:0000313" key="12">
    <source>
        <dbReference type="Proteomes" id="UP000504603"/>
    </source>
</evidence>
<evidence type="ECO:0000313" key="13">
    <source>
        <dbReference type="RefSeq" id="XP_022143258.1"/>
    </source>
</evidence>
<sequence>MESEAVLRTKQSNVFRLKCSVQNYDWGIRGPDSAVARLFALNSGSIVDSDKPYAEFWMGTHDSGPSFLIGAAENGGAVESDSTSLKSWVSENPNSLGEKVVEKWGSDLPFLFKVLSVAKALSIQAHPDKELAKILHKLQPKAYRDANHKPEMALAITEFEALCGFISLEELKDVLRSVPETVEMIGHEDTNRVLLLDDEDEEEDLKSVLRSAFTQLMSATKSMISGTISDLKRRLHSESEVRQLTAKELLVLRLEKQYPDDVGVIAAFFLNYVKLNPGEALYLGANEPHAYISGECIECMATSDNVVRAGLTPKFRDVQTLCAMLTYKLGFPEILQGVPVNPYITKYIPPFDEFEVDCCVLPEGASVLFPASPGPSICLVARGEGMMLPLESLESDVISEGDVLFVAAKTEISITSEVELLIFRTGVNSRFFDAFMNGK</sequence>
<evidence type="ECO:0000259" key="11">
    <source>
        <dbReference type="Pfam" id="PF20512"/>
    </source>
</evidence>
<dbReference type="CDD" id="cd07011">
    <property type="entry name" value="cupin_PMI_type_I_N"/>
    <property type="match status" value="1"/>
</dbReference>
<dbReference type="GO" id="GO:0033591">
    <property type="term" value="P:response to L-ascorbic acid"/>
    <property type="evidence" value="ECO:0007669"/>
    <property type="project" value="UniProtKB-ARBA"/>
</dbReference>
<dbReference type="EC" id="5.3.1.8" evidence="4"/>
<dbReference type="FunFam" id="2.60.120.10:FF:000044">
    <property type="entry name" value="Mannose-6-phosphate isomerase"/>
    <property type="match status" value="1"/>
</dbReference>
<dbReference type="Pfam" id="PF20512">
    <property type="entry name" value="PMI_typeI_hel"/>
    <property type="match status" value="1"/>
</dbReference>
<feature type="binding site" evidence="9">
    <location>
        <position position="126"/>
    </location>
    <ligand>
        <name>Zn(2+)</name>
        <dbReference type="ChEBI" id="CHEBI:29105"/>
    </ligand>
</feature>
<evidence type="ECO:0000256" key="4">
    <source>
        <dbReference type="ARBA" id="ARBA00011956"/>
    </source>
</evidence>
<name>A0A6J1CQ99_MOMCH</name>
<evidence type="ECO:0000256" key="1">
    <source>
        <dbReference type="ARBA" id="ARBA00000757"/>
    </source>
</evidence>
<dbReference type="GO" id="GO:0008270">
    <property type="term" value="F:zinc ion binding"/>
    <property type="evidence" value="ECO:0007669"/>
    <property type="project" value="InterPro"/>
</dbReference>
<evidence type="ECO:0000256" key="8">
    <source>
        <dbReference type="PIRSR" id="PIRSR001480-1"/>
    </source>
</evidence>
<dbReference type="PROSITE" id="PS00966">
    <property type="entry name" value="PMI_I_2"/>
    <property type="match status" value="1"/>
</dbReference>
<evidence type="ECO:0000256" key="3">
    <source>
        <dbReference type="ARBA" id="ARBA00010772"/>
    </source>
</evidence>
<evidence type="ECO:0000256" key="6">
    <source>
        <dbReference type="ARBA" id="ARBA00022833"/>
    </source>
</evidence>
<dbReference type="PANTHER" id="PTHR10309:SF0">
    <property type="entry name" value="MANNOSE-6-PHOSPHATE ISOMERASE"/>
    <property type="match status" value="1"/>
</dbReference>
<comment type="pathway">
    <text evidence="2">Nucleotide-sugar biosynthesis; GDP-alpha-D-mannose biosynthesis; alpha-D-mannose 1-phosphate from D-fructose 6-phosphate: step 1/2.</text>
</comment>
<dbReference type="SUPFAM" id="SSF51182">
    <property type="entry name" value="RmlC-like cupins"/>
    <property type="match status" value="1"/>
</dbReference>
<evidence type="ECO:0000256" key="9">
    <source>
        <dbReference type="PIRSR" id="PIRSR001480-2"/>
    </source>
</evidence>
<feature type="binding site" evidence="9">
    <location>
        <position position="151"/>
    </location>
    <ligand>
        <name>Zn(2+)</name>
        <dbReference type="ChEBI" id="CHEBI:29105"/>
    </ligand>
</feature>
<feature type="domain" description="Phosphomannose isomerase type I catalytic" evidence="10">
    <location>
        <begin position="14"/>
        <end position="165"/>
    </location>
</feature>
<feature type="binding site" evidence="9">
    <location>
        <position position="124"/>
    </location>
    <ligand>
        <name>Zn(2+)</name>
        <dbReference type="ChEBI" id="CHEBI:29105"/>
    </ligand>
</feature>
<evidence type="ECO:0000259" key="10">
    <source>
        <dbReference type="Pfam" id="PF20511"/>
    </source>
</evidence>
<feature type="active site" evidence="8">
    <location>
        <position position="308"/>
    </location>
</feature>
<proteinExistence type="inferred from homology"/>
<dbReference type="GO" id="GO:0009416">
    <property type="term" value="P:response to light stimulus"/>
    <property type="evidence" value="ECO:0007669"/>
    <property type="project" value="UniProtKB-ARBA"/>
</dbReference>
<reference evidence="13" key="1">
    <citation type="submission" date="2025-08" db="UniProtKB">
        <authorList>
            <consortium name="RefSeq"/>
        </authorList>
    </citation>
    <scope>IDENTIFICATION</scope>
    <source>
        <strain evidence="13">OHB3-1</strain>
    </source>
</reference>
<dbReference type="PRINTS" id="PR00714">
    <property type="entry name" value="MAN6PISMRASE"/>
</dbReference>
<dbReference type="GO" id="GO:0004476">
    <property type="term" value="F:mannose-6-phosphate isomerase activity"/>
    <property type="evidence" value="ECO:0007669"/>
    <property type="project" value="UniProtKB-EC"/>
</dbReference>
<dbReference type="InterPro" id="IPR001250">
    <property type="entry name" value="Man6P_Isoase-1"/>
</dbReference>
<organism evidence="12 13">
    <name type="scientific">Momordica charantia</name>
    <name type="common">Bitter gourd</name>
    <name type="synonym">Balsam pear</name>
    <dbReference type="NCBI Taxonomy" id="3673"/>
    <lineage>
        <taxon>Eukaryota</taxon>
        <taxon>Viridiplantae</taxon>
        <taxon>Streptophyta</taxon>
        <taxon>Embryophyta</taxon>
        <taxon>Tracheophyta</taxon>
        <taxon>Spermatophyta</taxon>
        <taxon>Magnoliopsida</taxon>
        <taxon>eudicotyledons</taxon>
        <taxon>Gunneridae</taxon>
        <taxon>Pentapetalae</taxon>
        <taxon>rosids</taxon>
        <taxon>fabids</taxon>
        <taxon>Cucurbitales</taxon>
        <taxon>Cucurbitaceae</taxon>
        <taxon>Momordiceae</taxon>
        <taxon>Momordica</taxon>
    </lineage>
</organism>
<dbReference type="Gene3D" id="1.10.441.10">
    <property type="entry name" value="Phosphomannose Isomerase, domain 2"/>
    <property type="match status" value="1"/>
</dbReference>
<dbReference type="InterPro" id="IPR018050">
    <property type="entry name" value="Pmannose_isomerase-type1_CS"/>
</dbReference>
<feature type="binding site" evidence="9">
    <location>
        <position position="289"/>
    </location>
    <ligand>
        <name>Zn(2+)</name>
        <dbReference type="ChEBI" id="CHEBI:29105"/>
    </ligand>
</feature>
<keyword evidence="5 9" id="KW-0479">Metal-binding</keyword>
<comment type="cofactor">
    <cofactor evidence="9">
        <name>Zn(2+)</name>
        <dbReference type="ChEBI" id="CHEBI:29105"/>
    </cofactor>
    <text evidence="9">Binds 1 zinc ion per subunit.</text>
</comment>
<dbReference type="OrthoDB" id="6605218at2759"/>
<dbReference type="RefSeq" id="XP_022143258.1">
    <property type="nucleotide sequence ID" value="XM_022287566.1"/>
</dbReference>
<keyword evidence="6 9" id="KW-0862">Zinc</keyword>
<comment type="catalytic activity">
    <reaction evidence="1">
        <text>D-mannose 6-phosphate = D-fructose 6-phosphate</text>
        <dbReference type="Rhea" id="RHEA:12356"/>
        <dbReference type="ChEBI" id="CHEBI:58735"/>
        <dbReference type="ChEBI" id="CHEBI:61527"/>
        <dbReference type="EC" id="5.3.1.8"/>
    </reaction>
</comment>
<protein>
    <recommendedName>
        <fullName evidence="4">mannose-6-phosphate isomerase</fullName>
        <ecNumber evidence="4">5.3.1.8</ecNumber>
    </recommendedName>
</protein>
<dbReference type="PANTHER" id="PTHR10309">
    <property type="entry name" value="MANNOSE-6-PHOSPHATE ISOMERASE"/>
    <property type="match status" value="1"/>
</dbReference>
<gene>
    <name evidence="13" type="primary">LOC111013172</name>
</gene>
<dbReference type="PIRSF" id="PIRSF001480">
    <property type="entry name" value="Mannose-6-phosphate_isomerase"/>
    <property type="match status" value="1"/>
</dbReference>